<dbReference type="Proteomes" id="UP000799438">
    <property type="component" value="Unassembled WGS sequence"/>
</dbReference>
<dbReference type="InterPro" id="IPR032675">
    <property type="entry name" value="LRR_dom_sf"/>
</dbReference>
<dbReference type="AlphaFoldDB" id="A0A6A6BNQ9"/>
<evidence type="ECO:0000313" key="5">
    <source>
        <dbReference type="EMBL" id="KAF2145760.1"/>
    </source>
</evidence>
<keyword evidence="6" id="KW-1185">Reference proteome</keyword>
<dbReference type="Pfam" id="PF01302">
    <property type="entry name" value="CAP_GLY"/>
    <property type="match status" value="1"/>
</dbReference>
<dbReference type="SUPFAM" id="SSF52058">
    <property type="entry name" value="L domain-like"/>
    <property type="match status" value="1"/>
</dbReference>
<keyword evidence="2" id="KW-0677">Repeat</keyword>
<dbReference type="SMART" id="SM01052">
    <property type="entry name" value="CAP_GLY"/>
    <property type="match status" value="1"/>
</dbReference>
<evidence type="ECO:0000259" key="4">
    <source>
        <dbReference type="PROSITE" id="PS50245"/>
    </source>
</evidence>
<evidence type="ECO:0000256" key="2">
    <source>
        <dbReference type="ARBA" id="ARBA00022737"/>
    </source>
</evidence>
<dbReference type="SUPFAM" id="SSF74924">
    <property type="entry name" value="Cap-Gly domain"/>
    <property type="match status" value="1"/>
</dbReference>
<protein>
    <recommendedName>
        <fullName evidence="4">CAP-Gly domain-containing protein</fullName>
    </recommendedName>
</protein>
<organism evidence="5 6">
    <name type="scientific">Aplosporella prunicola CBS 121167</name>
    <dbReference type="NCBI Taxonomy" id="1176127"/>
    <lineage>
        <taxon>Eukaryota</taxon>
        <taxon>Fungi</taxon>
        <taxon>Dikarya</taxon>
        <taxon>Ascomycota</taxon>
        <taxon>Pezizomycotina</taxon>
        <taxon>Dothideomycetes</taxon>
        <taxon>Dothideomycetes incertae sedis</taxon>
        <taxon>Botryosphaeriales</taxon>
        <taxon>Aplosporellaceae</taxon>
        <taxon>Aplosporella</taxon>
    </lineage>
</organism>
<evidence type="ECO:0000256" key="1">
    <source>
        <dbReference type="ARBA" id="ARBA00022614"/>
    </source>
</evidence>
<feature type="domain" description="CAP-Gly" evidence="4">
    <location>
        <begin position="25"/>
        <end position="72"/>
    </location>
</feature>
<dbReference type="RefSeq" id="XP_033401472.1">
    <property type="nucleotide sequence ID" value="XM_033546021.1"/>
</dbReference>
<dbReference type="InterPro" id="IPR003591">
    <property type="entry name" value="Leu-rich_rpt_typical-subtyp"/>
</dbReference>
<feature type="region of interest" description="Disordered" evidence="3">
    <location>
        <begin position="556"/>
        <end position="576"/>
    </location>
</feature>
<feature type="compositionally biased region" description="Acidic residues" evidence="3">
    <location>
        <begin position="557"/>
        <end position="568"/>
    </location>
</feature>
<dbReference type="PROSITE" id="PS50245">
    <property type="entry name" value="CAP_GLY_2"/>
    <property type="match status" value="1"/>
</dbReference>
<dbReference type="PROSITE" id="PS00845">
    <property type="entry name" value="CAP_GLY_1"/>
    <property type="match status" value="1"/>
</dbReference>
<dbReference type="Gene3D" id="2.30.30.190">
    <property type="entry name" value="CAP Gly-rich-like domain"/>
    <property type="match status" value="1"/>
</dbReference>
<dbReference type="SMART" id="SM00369">
    <property type="entry name" value="LRR_TYP"/>
    <property type="match status" value="3"/>
</dbReference>
<name>A0A6A6BNQ9_9PEZI</name>
<sequence length="613" mass="67984">MPAAPFYPGRRLSYQTDLCTVRYVGPVQGTKGDWLGVEWDDPARGKHDGSHGGVRYFECARKQHPTAGSFVRPTRPSDPPNSFVEALHKKYASEQLDEDVVIPGLSVQIIGKAPDHVPVDSRGKAIMFNGKVAEEVGFDKIRKRLADLKELRIVILDGMLMARPLPALQLPDGELASEHLTDVKDTSPKIYELDLSRNLLEEWREVASICIQLESLKNLRVDGTRLRSIQLDANLSSAFSKVTTLGLEDTLLSWEEVVAITSRFPSLTSLNASNNAFSKLSDAFLPSSITELILEKNGFQALSDLAPLTKLPNLKVLRLKNNKISVVNDTETSNESPVFSSSLFEVDLSYNAVSDWAFIDAIPSAFPGLTAVRFSENPLYKDLRTVDGRSLTADDGYMLTIARLGNLKSLNYSAIVEKERLNAETWYLSQIAAELSSNPESKEKDIIASHRRYGELCAEYGDPVVKRAEGGAALIHPNSLAARLIRFTFYAGESVKTRLSAEVETEFSVELPRSFTIYSALGVVGKRFGLPPLELRLLWETGDWIPVEEIFERGTEEIGEWDSDSEEENSGKQEAKTIREVEWVAGTKMVGTWVEGMEGRVRVEAMAQGVRLG</sequence>
<dbReference type="InterPro" id="IPR050836">
    <property type="entry name" value="SDS22/Internalin_LRR"/>
</dbReference>
<dbReference type="PANTHER" id="PTHR46652:SF3">
    <property type="entry name" value="LEUCINE-RICH REPEAT-CONTAINING PROTEIN 9"/>
    <property type="match status" value="1"/>
</dbReference>
<accession>A0A6A6BNQ9</accession>
<gene>
    <name evidence="5" type="ORF">K452DRAFT_356145</name>
</gene>
<proteinExistence type="predicted"/>
<dbReference type="GeneID" id="54303527"/>
<keyword evidence="1" id="KW-0433">Leucine-rich repeat</keyword>
<evidence type="ECO:0000313" key="6">
    <source>
        <dbReference type="Proteomes" id="UP000799438"/>
    </source>
</evidence>
<reference evidence="5" key="1">
    <citation type="journal article" date="2020" name="Stud. Mycol.">
        <title>101 Dothideomycetes genomes: a test case for predicting lifestyles and emergence of pathogens.</title>
        <authorList>
            <person name="Haridas S."/>
            <person name="Albert R."/>
            <person name="Binder M."/>
            <person name="Bloem J."/>
            <person name="Labutti K."/>
            <person name="Salamov A."/>
            <person name="Andreopoulos B."/>
            <person name="Baker S."/>
            <person name="Barry K."/>
            <person name="Bills G."/>
            <person name="Bluhm B."/>
            <person name="Cannon C."/>
            <person name="Castanera R."/>
            <person name="Culley D."/>
            <person name="Daum C."/>
            <person name="Ezra D."/>
            <person name="Gonzalez J."/>
            <person name="Henrissat B."/>
            <person name="Kuo A."/>
            <person name="Liang C."/>
            <person name="Lipzen A."/>
            <person name="Lutzoni F."/>
            <person name="Magnuson J."/>
            <person name="Mondo S."/>
            <person name="Nolan M."/>
            <person name="Ohm R."/>
            <person name="Pangilinan J."/>
            <person name="Park H.-J."/>
            <person name="Ramirez L."/>
            <person name="Alfaro M."/>
            <person name="Sun H."/>
            <person name="Tritt A."/>
            <person name="Yoshinaga Y."/>
            <person name="Zwiers L.-H."/>
            <person name="Turgeon B."/>
            <person name="Goodwin S."/>
            <person name="Spatafora J."/>
            <person name="Crous P."/>
            <person name="Grigoriev I."/>
        </authorList>
    </citation>
    <scope>NUCLEOTIDE SEQUENCE</scope>
    <source>
        <strain evidence="5">CBS 121167</strain>
    </source>
</reference>
<dbReference type="OrthoDB" id="5273213at2759"/>
<dbReference type="EMBL" id="ML995477">
    <property type="protein sequence ID" value="KAF2145760.1"/>
    <property type="molecule type" value="Genomic_DNA"/>
</dbReference>
<dbReference type="PANTHER" id="PTHR46652">
    <property type="entry name" value="LEUCINE-RICH REPEAT AND IQ DOMAIN-CONTAINING PROTEIN 1-RELATED"/>
    <property type="match status" value="1"/>
</dbReference>
<dbReference type="InterPro" id="IPR036859">
    <property type="entry name" value="CAP-Gly_dom_sf"/>
</dbReference>
<dbReference type="Gene3D" id="3.80.10.10">
    <property type="entry name" value="Ribonuclease Inhibitor"/>
    <property type="match status" value="2"/>
</dbReference>
<evidence type="ECO:0000256" key="3">
    <source>
        <dbReference type="SAM" id="MobiDB-lite"/>
    </source>
</evidence>
<dbReference type="InterPro" id="IPR000938">
    <property type="entry name" value="CAP-Gly_domain"/>
</dbReference>